<protein>
    <submittedName>
        <fullName evidence="5">Enoyl CoA dehydratase/isomerase</fullName>
    </submittedName>
</protein>
<dbReference type="AlphaFoldDB" id="A0A810N1N8"/>
<proteinExistence type="inferred from homology"/>
<evidence type="ECO:0000256" key="4">
    <source>
        <dbReference type="RuleBase" id="RU003707"/>
    </source>
</evidence>
<organism evidence="5 6">
    <name type="scientific">Polymorphospora rubra</name>
    <dbReference type="NCBI Taxonomy" id="338584"/>
    <lineage>
        <taxon>Bacteria</taxon>
        <taxon>Bacillati</taxon>
        <taxon>Actinomycetota</taxon>
        <taxon>Actinomycetes</taxon>
        <taxon>Micromonosporales</taxon>
        <taxon>Micromonosporaceae</taxon>
        <taxon>Polymorphospora</taxon>
    </lineage>
</organism>
<dbReference type="CDD" id="cd06558">
    <property type="entry name" value="crotonase-like"/>
    <property type="match status" value="1"/>
</dbReference>
<evidence type="ECO:0000313" key="6">
    <source>
        <dbReference type="Proteomes" id="UP000680866"/>
    </source>
</evidence>
<dbReference type="GO" id="GO:0016829">
    <property type="term" value="F:lyase activity"/>
    <property type="evidence" value="ECO:0007669"/>
    <property type="project" value="UniProtKB-KW"/>
</dbReference>
<reference evidence="5" key="1">
    <citation type="submission" date="2020-08" db="EMBL/GenBank/DDBJ databases">
        <title>Whole genome shotgun sequence of Polymorphospora rubra NBRC 101157.</title>
        <authorList>
            <person name="Komaki H."/>
            <person name="Tamura T."/>
        </authorList>
    </citation>
    <scope>NUCLEOTIDE SEQUENCE</scope>
    <source>
        <strain evidence="5">NBRC 101157</strain>
    </source>
</reference>
<dbReference type="NCBIfam" id="NF006100">
    <property type="entry name" value="PRK08252.1"/>
    <property type="match status" value="1"/>
</dbReference>
<dbReference type="InterPro" id="IPR018376">
    <property type="entry name" value="Enoyl-CoA_hyd/isom_CS"/>
</dbReference>
<accession>A0A810N1N8</accession>
<dbReference type="RefSeq" id="WP_212816634.1">
    <property type="nucleotide sequence ID" value="NZ_AP023359.1"/>
</dbReference>
<evidence type="ECO:0000256" key="1">
    <source>
        <dbReference type="ARBA" id="ARBA00005254"/>
    </source>
</evidence>
<dbReference type="Proteomes" id="UP000680866">
    <property type="component" value="Chromosome"/>
</dbReference>
<dbReference type="PANTHER" id="PTHR11941">
    <property type="entry name" value="ENOYL-COA HYDRATASE-RELATED"/>
    <property type="match status" value="1"/>
</dbReference>
<dbReference type="GO" id="GO:0006635">
    <property type="term" value="P:fatty acid beta-oxidation"/>
    <property type="evidence" value="ECO:0007669"/>
    <property type="project" value="TreeGrafter"/>
</dbReference>
<comment type="similarity">
    <text evidence="1 4">Belongs to the enoyl-CoA hydratase/isomerase family.</text>
</comment>
<keyword evidence="6" id="KW-1185">Reference proteome</keyword>
<dbReference type="Pfam" id="PF00378">
    <property type="entry name" value="ECH_1"/>
    <property type="match status" value="1"/>
</dbReference>
<dbReference type="SUPFAM" id="SSF52096">
    <property type="entry name" value="ClpP/crotonase"/>
    <property type="match status" value="1"/>
</dbReference>
<dbReference type="PANTHER" id="PTHR11941:SF169">
    <property type="entry name" value="(7AS)-7A-METHYL-1,5-DIOXO-2,3,5,6,7,7A-HEXAHYDRO-1H-INDENE-CARBOXYL-COA HYDROLASE"/>
    <property type="match status" value="1"/>
</dbReference>
<keyword evidence="2" id="KW-0443">Lipid metabolism</keyword>
<evidence type="ECO:0000256" key="3">
    <source>
        <dbReference type="ARBA" id="ARBA00023239"/>
    </source>
</evidence>
<dbReference type="InterPro" id="IPR029045">
    <property type="entry name" value="ClpP/crotonase-like_dom_sf"/>
</dbReference>
<keyword evidence="3" id="KW-0456">Lyase</keyword>
<dbReference type="KEGG" id="pry:Prubr_43070"/>
<dbReference type="Gene3D" id="3.90.226.10">
    <property type="entry name" value="2-enoyl-CoA Hydratase, Chain A, domain 1"/>
    <property type="match status" value="1"/>
</dbReference>
<dbReference type="Gene3D" id="1.10.12.10">
    <property type="entry name" value="Lyase 2-enoyl-coa Hydratase, Chain A, domain 2"/>
    <property type="match status" value="1"/>
</dbReference>
<evidence type="ECO:0000313" key="5">
    <source>
        <dbReference type="EMBL" id="BCJ67286.1"/>
    </source>
</evidence>
<name>A0A810N1N8_9ACTN</name>
<evidence type="ECO:0000256" key="2">
    <source>
        <dbReference type="ARBA" id="ARBA00023098"/>
    </source>
</evidence>
<dbReference type="InterPro" id="IPR001753">
    <property type="entry name" value="Enoyl-CoA_hydra/iso"/>
</dbReference>
<dbReference type="EMBL" id="AP023359">
    <property type="protein sequence ID" value="BCJ67286.1"/>
    <property type="molecule type" value="Genomic_DNA"/>
</dbReference>
<sequence length="262" mass="27587">MSHEPDVHPEPEIVTSEHDGILLLEINRPRQRNAMTRSAARAIADALTRLDAEPGLRVAILTGRGGNFCAGMDLKRFAAGERAATAERGFAGLVEAPPAKPIIAAVEGWALGGGFEMVLACDLVTAGASARFGLPEVKRGLLARGGGMFRLPRRLPQAIALEMLLTGDPISAERANGLGLLNTVVADGQAIDAAFDLARRISANAPLSVAASKSIATGSADWPLSEAFERQRSLSEVVFASQDAKEGATAFAEKRSPVWKGR</sequence>
<gene>
    <name evidence="5" type="ORF">Prubr_43070</name>
</gene>
<dbReference type="PROSITE" id="PS00166">
    <property type="entry name" value="ENOYL_COA_HYDRATASE"/>
    <property type="match status" value="1"/>
</dbReference>
<dbReference type="InterPro" id="IPR014748">
    <property type="entry name" value="Enoyl-CoA_hydra_C"/>
</dbReference>